<accession>A0ABY7GE63</accession>
<dbReference type="Pfam" id="PF24784">
    <property type="entry name" value="Temptin_C"/>
    <property type="match status" value="1"/>
</dbReference>
<evidence type="ECO:0000256" key="1">
    <source>
        <dbReference type="ARBA" id="ARBA00023157"/>
    </source>
</evidence>
<dbReference type="EMBL" id="CP111028">
    <property type="protein sequence ID" value="WAR31632.1"/>
    <property type="molecule type" value="Genomic_DNA"/>
</dbReference>
<dbReference type="Proteomes" id="UP001164746">
    <property type="component" value="Chromosome 17"/>
</dbReference>
<dbReference type="InterPro" id="IPR036939">
    <property type="entry name" value="Cu2_ascorb_mOase_N_sf"/>
</dbReference>
<dbReference type="InterPro" id="IPR008977">
    <property type="entry name" value="PHM/PNGase_F_dom_sf"/>
</dbReference>
<name>A0ABY7GE63_MYAAR</name>
<dbReference type="InterPro" id="IPR000945">
    <property type="entry name" value="DBH-like"/>
</dbReference>
<evidence type="ECO:0000256" key="2">
    <source>
        <dbReference type="ARBA" id="ARBA00023180"/>
    </source>
</evidence>
<keyword evidence="1" id="KW-1015">Disulfide bond</keyword>
<dbReference type="Gene3D" id="2.60.120.310">
    <property type="entry name" value="Copper type II, ascorbate-dependent monooxygenase, N-terminal domain"/>
    <property type="match status" value="1"/>
</dbReference>
<keyword evidence="2" id="KW-0325">Glycoprotein</keyword>
<dbReference type="PANTHER" id="PTHR10157:SF23">
    <property type="entry name" value="MOXD1 HOMOLOG 1"/>
    <property type="match status" value="1"/>
</dbReference>
<dbReference type="PANTHER" id="PTHR10157">
    <property type="entry name" value="DOPAMINE BETA HYDROXYLASE RELATED"/>
    <property type="match status" value="1"/>
</dbReference>
<feature type="domain" description="Temptin Cys/Cys disulfide" evidence="5">
    <location>
        <begin position="15"/>
        <end position="112"/>
    </location>
</feature>
<dbReference type="Gene3D" id="2.60.120.230">
    <property type="match status" value="1"/>
</dbReference>
<dbReference type="InterPro" id="IPR014784">
    <property type="entry name" value="Cu2_ascorb_mOase-like_C"/>
</dbReference>
<evidence type="ECO:0000259" key="5">
    <source>
        <dbReference type="Pfam" id="PF24784"/>
    </source>
</evidence>
<feature type="non-terminal residue" evidence="6">
    <location>
        <position position="1"/>
    </location>
</feature>
<protein>
    <submittedName>
        <fullName evidence="6">DOPO-like protein</fullName>
    </submittedName>
</protein>
<evidence type="ECO:0000259" key="4">
    <source>
        <dbReference type="Pfam" id="PF03712"/>
    </source>
</evidence>
<dbReference type="SUPFAM" id="SSF49742">
    <property type="entry name" value="PHM/PNGase F"/>
    <property type="match status" value="2"/>
</dbReference>
<sequence length="546" mass="61804">MSAVIVYCFLSPASGWKSLLQRIPNADYVTNPCDPAQPWEGIGHENPAGYGARNQFGIDFKKHGMAWNPSICATDSDGDGRTNGEELGDKDCTWSPINNVTLATAGVTHPGICEPLGSDICKNRNYWLNCAPDFKCDVINESDTRNMTVRFPKLAVPVKATTHYCMIFQFPQDGDFHMVATQPLLDNKKVMHHILFFGCAEDQQPAHEVGVPYECELNFDRACREQLSVWLLGTQGQCVHEHAGFRIGQRGYKLGGIQVHWENVHLLPTETDSSGMTFFYTERLRENDAGILFVGQNYLTIPPSLPRFTEMGKCHSECTRRKFSEAINVTYALNHMHYLGREMSVRVYRSDQLVSKLTDEHDYQFDTPHLYSYNEPVRIQPGDEIRITCVYDSMSRDNITHAGSGYQDEMCFGFLTYYPKQAISEGSSSCVSWKDIPLCLMELENNVMGCNFKNIHNLSNPVTRSIYDSVTSQCQPFGPCQPKCLPVVQDLLQQPCYIGDMWDWSRDKILKRDVNDNSTADWLKFYASVDSCTNQASLSSSQRFQS</sequence>
<evidence type="ECO:0000259" key="3">
    <source>
        <dbReference type="Pfam" id="PF01082"/>
    </source>
</evidence>
<dbReference type="InterPro" id="IPR057626">
    <property type="entry name" value="S-S_Temptin"/>
</dbReference>
<dbReference type="Pfam" id="PF01082">
    <property type="entry name" value="Cu2_monooxygen"/>
    <property type="match status" value="1"/>
</dbReference>
<gene>
    <name evidence="6" type="ORF">MAR_034174</name>
</gene>
<feature type="domain" description="Copper type II ascorbate-dependent monooxygenase N-terminal" evidence="3">
    <location>
        <begin position="148"/>
        <end position="265"/>
    </location>
</feature>
<dbReference type="InterPro" id="IPR024548">
    <property type="entry name" value="Cu2_monoox_C"/>
</dbReference>
<proteinExistence type="predicted"/>
<evidence type="ECO:0000313" key="7">
    <source>
        <dbReference type="Proteomes" id="UP001164746"/>
    </source>
</evidence>
<dbReference type="InterPro" id="IPR000323">
    <property type="entry name" value="Cu2_ascorb_mOase_N"/>
</dbReference>
<reference evidence="6" key="1">
    <citation type="submission" date="2022-11" db="EMBL/GenBank/DDBJ databases">
        <title>Centuries of genome instability and evolution in soft-shell clam transmissible cancer (bioRxiv).</title>
        <authorList>
            <person name="Hart S.F.M."/>
            <person name="Yonemitsu M.A."/>
            <person name="Giersch R.M."/>
            <person name="Beal B.F."/>
            <person name="Arriagada G."/>
            <person name="Davis B.W."/>
            <person name="Ostrander E.A."/>
            <person name="Goff S.P."/>
            <person name="Metzger M.J."/>
        </authorList>
    </citation>
    <scope>NUCLEOTIDE SEQUENCE</scope>
    <source>
        <strain evidence="6">MELC-2E11</strain>
        <tissue evidence="6">Siphon/mantle</tissue>
    </source>
</reference>
<feature type="domain" description="Copper type II ascorbate-dependent monooxygenase C-terminal" evidence="4">
    <location>
        <begin position="288"/>
        <end position="424"/>
    </location>
</feature>
<dbReference type="Pfam" id="PF03712">
    <property type="entry name" value="Cu2_monoox_C"/>
    <property type="match status" value="1"/>
</dbReference>
<keyword evidence="7" id="KW-1185">Reference proteome</keyword>
<evidence type="ECO:0000313" key="6">
    <source>
        <dbReference type="EMBL" id="WAR31632.1"/>
    </source>
</evidence>
<organism evidence="6 7">
    <name type="scientific">Mya arenaria</name>
    <name type="common">Soft-shell clam</name>
    <dbReference type="NCBI Taxonomy" id="6604"/>
    <lineage>
        <taxon>Eukaryota</taxon>
        <taxon>Metazoa</taxon>
        <taxon>Spiralia</taxon>
        <taxon>Lophotrochozoa</taxon>
        <taxon>Mollusca</taxon>
        <taxon>Bivalvia</taxon>
        <taxon>Autobranchia</taxon>
        <taxon>Heteroconchia</taxon>
        <taxon>Euheterodonta</taxon>
        <taxon>Imparidentia</taxon>
        <taxon>Neoheterodontei</taxon>
        <taxon>Myida</taxon>
        <taxon>Myoidea</taxon>
        <taxon>Myidae</taxon>
        <taxon>Mya</taxon>
    </lineage>
</organism>